<proteinExistence type="predicted"/>
<accession>S9PGL1</accession>
<evidence type="ECO:0000313" key="2">
    <source>
        <dbReference type="EMBL" id="EPX63495.1"/>
    </source>
</evidence>
<sequence>MVFPALSLDDSLTLHCASGGPGLEGRADVSRGRGLFREEPRQEGLLRRWKGFQHFPRRSPGGTPMGVLAPDPLRVL</sequence>
<dbReference type="AlphaFoldDB" id="S9PGL1"/>
<feature type="region of interest" description="Disordered" evidence="1">
    <location>
        <begin position="56"/>
        <end position="76"/>
    </location>
</feature>
<keyword evidence="3" id="KW-1185">Reference proteome</keyword>
<protein>
    <submittedName>
        <fullName evidence="2">Uncharacterized protein</fullName>
    </submittedName>
</protein>
<dbReference type="EMBL" id="ANAH02000005">
    <property type="protein sequence ID" value="EPX63495.1"/>
    <property type="molecule type" value="Genomic_DNA"/>
</dbReference>
<organism evidence="2 3">
    <name type="scientific">Cystobacter fuscus (strain ATCC 25194 / DSM 2262 / NBRC 100088 / M29)</name>
    <dbReference type="NCBI Taxonomy" id="1242864"/>
    <lineage>
        <taxon>Bacteria</taxon>
        <taxon>Pseudomonadati</taxon>
        <taxon>Myxococcota</taxon>
        <taxon>Myxococcia</taxon>
        <taxon>Myxococcales</taxon>
        <taxon>Cystobacterineae</taxon>
        <taxon>Archangiaceae</taxon>
        <taxon>Cystobacter</taxon>
    </lineage>
</organism>
<gene>
    <name evidence="2" type="ORF">D187_005901</name>
</gene>
<name>S9PGL1_CYSF2</name>
<evidence type="ECO:0000313" key="3">
    <source>
        <dbReference type="Proteomes" id="UP000011682"/>
    </source>
</evidence>
<comment type="caution">
    <text evidence="2">The sequence shown here is derived from an EMBL/GenBank/DDBJ whole genome shotgun (WGS) entry which is preliminary data.</text>
</comment>
<evidence type="ECO:0000256" key="1">
    <source>
        <dbReference type="SAM" id="MobiDB-lite"/>
    </source>
</evidence>
<reference evidence="2" key="1">
    <citation type="submission" date="2013-05" db="EMBL/GenBank/DDBJ databases">
        <title>Genome assembly of Cystobacter fuscus DSM 2262.</title>
        <authorList>
            <person name="Sharma G."/>
            <person name="Khatri I."/>
            <person name="Kaur C."/>
            <person name="Mayilraj S."/>
            <person name="Subramanian S."/>
        </authorList>
    </citation>
    <scope>NUCLEOTIDE SEQUENCE [LARGE SCALE GENOMIC DNA]</scope>
    <source>
        <strain evidence="2">DSM 2262</strain>
    </source>
</reference>
<dbReference type="Proteomes" id="UP000011682">
    <property type="component" value="Unassembled WGS sequence"/>
</dbReference>